<dbReference type="OrthoDB" id="517483at2"/>
<proteinExistence type="predicted"/>
<sequence>MTVNQSEKRLLLFVTCCAMAGLVVGGISGFTNKPSCDDSNIGQCFTEDALYRTVKGMTTGLGGGVGAAFAIHVGMGYKD</sequence>
<protein>
    <submittedName>
        <fullName evidence="1">Uncharacterized protein</fullName>
    </submittedName>
</protein>
<dbReference type="RefSeq" id="WP_127087182.1">
    <property type="nucleotide sequence ID" value="NZ_RSCL01000046.1"/>
</dbReference>
<evidence type="ECO:0000313" key="1">
    <source>
        <dbReference type="EMBL" id="RUS94711.1"/>
    </source>
</evidence>
<keyword evidence="2" id="KW-1185">Reference proteome</keyword>
<comment type="caution">
    <text evidence="1">The sequence shown here is derived from an EMBL/GenBank/DDBJ whole genome shotgun (WGS) entry which is preliminary data.</text>
</comment>
<reference evidence="1" key="2">
    <citation type="journal article" date="2019" name="Genome Biol. Evol.">
        <title>Day and night: Metabolic profiles and evolutionary relationships of six axenic non-marine cyanobacteria.</title>
        <authorList>
            <person name="Will S.E."/>
            <person name="Henke P."/>
            <person name="Boedeker C."/>
            <person name="Huang S."/>
            <person name="Brinkmann H."/>
            <person name="Rohde M."/>
            <person name="Jarek M."/>
            <person name="Friedl T."/>
            <person name="Seufert S."/>
            <person name="Schumacher M."/>
            <person name="Overmann J."/>
            <person name="Neumann-Schaal M."/>
            <person name="Petersen J."/>
        </authorList>
    </citation>
    <scope>NUCLEOTIDE SEQUENCE [LARGE SCALE GENOMIC DNA]</scope>
    <source>
        <strain evidence="1">PCC 7102</strain>
    </source>
</reference>
<dbReference type="Proteomes" id="UP000271624">
    <property type="component" value="Unassembled WGS sequence"/>
</dbReference>
<dbReference type="AlphaFoldDB" id="A0A3S1CLS4"/>
<reference evidence="1" key="1">
    <citation type="submission" date="2018-12" db="EMBL/GenBank/DDBJ databases">
        <authorList>
            <person name="Will S."/>
            <person name="Neumann-Schaal M."/>
            <person name="Henke P."/>
        </authorList>
    </citation>
    <scope>NUCLEOTIDE SEQUENCE</scope>
    <source>
        <strain evidence="1">PCC 7102</strain>
    </source>
</reference>
<gene>
    <name evidence="1" type="ORF">DSM106972_092460</name>
</gene>
<name>A0A3S1CLS4_9CYAN</name>
<accession>A0A3S1CLS4</accession>
<dbReference type="EMBL" id="RSCL01000046">
    <property type="protein sequence ID" value="RUS94711.1"/>
    <property type="molecule type" value="Genomic_DNA"/>
</dbReference>
<evidence type="ECO:0000313" key="2">
    <source>
        <dbReference type="Proteomes" id="UP000271624"/>
    </source>
</evidence>
<organism evidence="1 2">
    <name type="scientific">Dulcicalothrix desertica PCC 7102</name>
    <dbReference type="NCBI Taxonomy" id="232991"/>
    <lineage>
        <taxon>Bacteria</taxon>
        <taxon>Bacillati</taxon>
        <taxon>Cyanobacteriota</taxon>
        <taxon>Cyanophyceae</taxon>
        <taxon>Nostocales</taxon>
        <taxon>Calotrichaceae</taxon>
        <taxon>Dulcicalothrix</taxon>
    </lineage>
</organism>